<dbReference type="AlphaFoldDB" id="A0AAV3PYJ3"/>
<gene>
    <name evidence="1" type="ORF">LIER_43341</name>
</gene>
<evidence type="ECO:0000313" key="2">
    <source>
        <dbReference type="Proteomes" id="UP001454036"/>
    </source>
</evidence>
<reference evidence="1 2" key="1">
    <citation type="submission" date="2024-01" db="EMBL/GenBank/DDBJ databases">
        <title>The complete chloroplast genome sequence of Lithospermum erythrorhizon: insights into the phylogenetic relationship among Boraginaceae species and the maternal lineages of purple gromwells.</title>
        <authorList>
            <person name="Okada T."/>
            <person name="Watanabe K."/>
        </authorList>
    </citation>
    <scope>NUCLEOTIDE SEQUENCE [LARGE SCALE GENOMIC DNA]</scope>
</reference>
<proteinExistence type="predicted"/>
<keyword evidence="2" id="KW-1185">Reference proteome</keyword>
<protein>
    <submittedName>
        <fullName evidence="1">Uncharacterized protein</fullName>
    </submittedName>
</protein>
<name>A0AAV3PYJ3_LITER</name>
<comment type="caution">
    <text evidence="1">The sequence shown here is derived from an EMBL/GenBank/DDBJ whole genome shotgun (WGS) entry which is preliminary data.</text>
</comment>
<sequence>MFTISPQMVWLSMRIMQRPEESCIFNRRITTEKMLYEVTKNNADIMETLENVDVMKTIDSGCPSVINGYYGRSNAIDTGANI</sequence>
<organism evidence="1 2">
    <name type="scientific">Lithospermum erythrorhizon</name>
    <name type="common">Purple gromwell</name>
    <name type="synonym">Lithospermum officinale var. erythrorhizon</name>
    <dbReference type="NCBI Taxonomy" id="34254"/>
    <lineage>
        <taxon>Eukaryota</taxon>
        <taxon>Viridiplantae</taxon>
        <taxon>Streptophyta</taxon>
        <taxon>Embryophyta</taxon>
        <taxon>Tracheophyta</taxon>
        <taxon>Spermatophyta</taxon>
        <taxon>Magnoliopsida</taxon>
        <taxon>eudicotyledons</taxon>
        <taxon>Gunneridae</taxon>
        <taxon>Pentapetalae</taxon>
        <taxon>asterids</taxon>
        <taxon>lamiids</taxon>
        <taxon>Boraginales</taxon>
        <taxon>Boraginaceae</taxon>
        <taxon>Boraginoideae</taxon>
        <taxon>Lithospermeae</taxon>
        <taxon>Lithospermum</taxon>
    </lineage>
</organism>
<accession>A0AAV3PYJ3</accession>
<evidence type="ECO:0000313" key="1">
    <source>
        <dbReference type="EMBL" id="GAA0156017.1"/>
    </source>
</evidence>
<dbReference type="Proteomes" id="UP001454036">
    <property type="component" value="Unassembled WGS sequence"/>
</dbReference>
<dbReference type="EMBL" id="BAABME010034432">
    <property type="protein sequence ID" value="GAA0156017.1"/>
    <property type="molecule type" value="Genomic_DNA"/>
</dbReference>